<dbReference type="Proteomes" id="UP000773614">
    <property type="component" value="Unassembled WGS sequence"/>
</dbReference>
<dbReference type="Gene3D" id="2.10.260.10">
    <property type="match status" value="1"/>
</dbReference>
<dbReference type="InterPro" id="IPR031848">
    <property type="entry name" value="PrlF_antitoxin"/>
</dbReference>
<dbReference type="InterPro" id="IPR007159">
    <property type="entry name" value="SpoVT-AbrB_dom"/>
</dbReference>
<dbReference type="SUPFAM" id="SSF89447">
    <property type="entry name" value="AbrB/MazE/MraZ-like"/>
    <property type="match status" value="1"/>
</dbReference>
<dbReference type="InterPro" id="IPR037914">
    <property type="entry name" value="SpoVT-AbrB_sf"/>
</dbReference>
<keyword evidence="1 3" id="KW-0238">DNA-binding</keyword>
<dbReference type="Pfam" id="PF15937">
    <property type="entry name" value="PrlF_antitoxin"/>
    <property type="match status" value="1"/>
</dbReference>
<dbReference type="OrthoDB" id="9809003at2"/>
<accession>A0A964T8K4</accession>
<dbReference type="GO" id="GO:0001558">
    <property type="term" value="P:regulation of cell growth"/>
    <property type="evidence" value="ECO:0007669"/>
    <property type="project" value="InterPro"/>
</dbReference>
<reference evidence="3" key="1">
    <citation type="submission" date="2019-03" db="EMBL/GenBank/DDBJ databases">
        <title>Afifella sp. nov., isolated from activated sludge.</title>
        <authorList>
            <person name="Li Q."/>
            <person name="Liu Y."/>
        </authorList>
    </citation>
    <scope>NUCLEOTIDE SEQUENCE</scope>
    <source>
        <strain evidence="3">L72</strain>
    </source>
</reference>
<dbReference type="PROSITE" id="PS51740">
    <property type="entry name" value="SPOVT_ABRB"/>
    <property type="match status" value="1"/>
</dbReference>
<name>A0A964T8K4_9HYPH</name>
<organism evidence="3 4">
    <name type="scientific">Propylenella binzhouense</name>
    <dbReference type="NCBI Taxonomy" id="2555902"/>
    <lineage>
        <taxon>Bacteria</taxon>
        <taxon>Pseudomonadati</taxon>
        <taxon>Pseudomonadota</taxon>
        <taxon>Alphaproteobacteria</taxon>
        <taxon>Hyphomicrobiales</taxon>
        <taxon>Propylenellaceae</taxon>
        <taxon>Propylenella</taxon>
    </lineage>
</organism>
<keyword evidence="4" id="KW-1185">Reference proteome</keyword>
<dbReference type="SMART" id="SM00966">
    <property type="entry name" value="SpoVT_AbrB"/>
    <property type="match status" value="1"/>
</dbReference>
<gene>
    <name evidence="3" type="ORF">E4O86_20295</name>
</gene>
<evidence type="ECO:0000259" key="2">
    <source>
        <dbReference type="PROSITE" id="PS51740"/>
    </source>
</evidence>
<dbReference type="GO" id="GO:0003700">
    <property type="term" value="F:DNA-binding transcription factor activity"/>
    <property type="evidence" value="ECO:0007669"/>
    <property type="project" value="InterPro"/>
</dbReference>
<protein>
    <submittedName>
        <fullName evidence="3">AbrB/MazE/SpoVT family DNA-binding domain-containing protein</fullName>
    </submittedName>
</protein>
<comment type="caution">
    <text evidence="3">The sequence shown here is derived from an EMBL/GenBank/DDBJ whole genome shotgun (WGS) entry which is preliminary data.</text>
</comment>
<dbReference type="GO" id="GO:0097351">
    <property type="term" value="F:toxin sequestering activity"/>
    <property type="evidence" value="ECO:0007669"/>
    <property type="project" value="InterPro"/>
</dbReference>
<dbReference type="GO" id="GO:0003677">
    <property type="term" value="F:DNA binding"/>
    <property type="evidence" value="ECO:0007669"/>
    <property type="project" value="UniProtKB-UniRule"/>
</dbReference>
<sequence length="110" mass="12095">MAAVLKRYSKITEKGQITVPKDVRDALGVRQGGRIAWRIEGEHVAVYRVDETENEDDPALNAFLSFLERDIRTHPQSVAALSPALVERISGLIEGVDVDPEEEIAGDVAL</sequence>
<dbReference type="EMBL" id="SPKJ01000116">
    <property type="protein sequence ID" value="MYZ50050.1"/>
    <property type="molecule type" value="Genomic_DNA"/>
</dbReference>
<proteinExistence type="predicted"/>
<dbReference type="RefSeq" id="WP_161142382.1">
    <property type="nucleotide sequence ID" value="NZ_SPKJ01000116.1"/>
</dbReference>
<evidence type="ECO:0000256" key="1">
    <source>
        <dbReference type="PROSITE-ProRule" id="PRU01076"/>
    </source>
</evidence>
<evidence type="ECO:0000313" key="3">
    <source>
        <dbReference type="EMBL" id="MYZ50050.1"/>
    </source>
</evidence>
<evidence type="ECO:0000313" key="4">
    <source>
        <dbReference type="Proteomes" id="UP000773614"/>
    </source>
</evidence>
<dbReference type="AlphaFoldDB" id="A0A964T8K4"/>
<dbReference type="NCBIfam" id="TIGR01439">
    <property type="entry name" value="lp_hng_hel_AbrB"/>
    <property type="match status" value="1"/>
</dbReference>
<feature type="domain" description="SpoVT-AbrB" evidence="2">
    <location>
        <begin position="6"/>
        <end position="51"/>
    </location>
</feature>